<organism evidence="3 4">
    <name type="scientific">Friedmanniomyces endolithicus</name>
    <dbReference type="NCBI Taxonomy" id="329885"/>
    <lineage>
        <taxon>Eukaryota</taxon>
        <taxon>Fungi</taxon>
        <taxon>Dikarya</taxon>
        <taxon>Ascomycota</taxon>
        <taxon>Pezizomycotina</taxon>
        <taxon>Dothideomycetes</taxon>
        <taxon>Dothideomycetidae</taxon>
        <taxon>Mycosphaerellales</taxon>
        <taxon>Teratosphaeriaceae</taxon>
        <taxon>Friedmanniomyces</taxon>
    </lineage>
</organism>
<proteinExistence type="predicted"/>
<dbReference type="Pfam" id="PF06985">
    <property type="entry name" value="HET"/>
    <property type="match status" value="1"/>
</dbReference>
<evidence type="ECO:0000259" key="1">
    <source>
        <dbReference type="Pfam" id="PF06985"/>
    </source>
</evidence>
<accession>A0AAN6H1K9</accession>
<feature type="domain" description="DUF8212" evidence="2">
    <location>
        <begin position="226"/>
        <end position="256"/>
    </location>
</feature>
<dbReference type="PANTHER" id="PTHR10622">
    <property type="entry name" value="HET DOMAIN-CONTAINING PROTEIN"/>
    <property type="match status" value="1"/>
</dbReference>
<evidence type="ECO:0000259" key="2">
    <source>
        <dbReference type="Pfam" id="PF26640"/>
    </source>
</evidence>
<evidence type="ECO:0000313" key="4">
    <source>
        <dbReference type="Proteomes" id="UP001175353"/>
    </source>
</evidence>
<keyword evidence="4" id="KW-1185">Reference proteome</keyword>
<protein>
    <recommendedName>
        <fullName evidence="5">Heterokaryon incompatibility domain-containing protein</fullName>
    </recommendedName>
</protein>
<sequence length="421" mass="48352">MRLLRVDTLEFVELDEPATRVLDRYAILSHTWRYGHEILFEDVAPKLQDTAKLKPGFSKVANACKQAAKDGLEYIWIDTCCMDKKNSAELQEVINRMYSYYARSAVCYVYLEDVKAGPGWEDQFRQCRWLTRAWTLQELIAPIDVFFYDTDWTPLCNLRDDFKLIASITALDVRLLQHKRDPESYSVAQRMSWAAKRRGSRIEDSAYSLLGIFDVHMTMLYGEGNNAFRRLQEEIIRVSTDHSIFAWERLSAVSDQRPRGVWASLPADFGDCKRIGRLSGLLPGHFKLTNRGLKIPLPLVNAISDENGETILALLDCYRSGQADKPYFALELQPLTKVLHSRNHRVDPALFAPYAIDSYLVIALRHVTEDDFKQYASRSRAEKISLFGGEDFRTIMFTPGHLGSKTCMEPPARYTRSEHNS</sequence>
<dbReference type="EMBL" id="JAUJLE010000616">
    <property type="protein sequence ID" value="KAK0952377.1"/>
    <property type="molecule type" value="Genomic_DNA"/>
</dbReference>
<feature type="domain" description="Heterokaryon incompatibility" evidence="1">
    <location>
        <begin position="25"/>
        <end position="114"/>
    </location>
</feature>
<dbReference type="InterPro" id="IPR058525">
    <property type="entry name" value="DUF8212"/>
</dbReference>
<reference evidence="3" key="1">
    <citation type="submission" date="2023-06" db="EMBL/GenBank/DDBJ databases">
        <title>Black Yeasts Isolated from many extreme environments.</title>
        <authorList>
            <person name="Coleine C."/>
            <person name="Stajich J.E."/>
            <person name="Selbmann L."/>
        </authorList>
    </citation>
    <scope>NUCLEOTIDE SEQUENCE</scope>
    <source>
        <strain evidence="3">CCFEE 5200</strain>
    </source>
</reference>
<name>A0AAN6H1K9_9PEZI</name>
<dbReference type="InterPro" id="IPR010730">
    <property type="entry name" value="HET"/>
</dbReference>
<evidence type="ECO:0008006" key="5">
    <source>
        <dbReference type="Google" id="ProtNLM"/>
    </source>
</evidence>
<dbReference type="Pfam" id="PF26640">
    <property type="entry name" value="DUF8212"/>
    <property type="match status" value="1"/>
</dbReference>
<gene>
    <name evidence="3" type="ORF">LTR91_024431</name>
</gene>
<dbReference type="PANTHER" id="PTHR10622:SF12">
    <property type="entry name" value="HET DOMAIN-CONTAINING PROTEIN"/>
    <property type="match status" value="1"/>
</dbReference>
<dbReference type="Proteomes" id="UP001175353">
    <property type="component" value="Unassembled WGS sequence"/>
</dbReference>
<comment type="caution">
    <text evidence="3">The sequence shown here is derived from an EMBL/GenBank/DDBJ whole genome shotgun (WGS) entry which is preliminary data.</text>
</comment>
<evidence type="ECO:0000313" key="3">
    <source>
        <dbReference type="EMBL" id="KAK0952377.1"/>
    </source>
</evidence>
<dbReference type="AlphaFoldDB" id="A0AAN6H1K9"/>